<sequence length="60" mass="6561">MSKNSPARGHHGIGARGQGKLLYFHSQIPQAAVKQAKEQLPGKSQQPHDHRKANGRWAAP</sequence>
<protein>
    <submittedName>
        <fullName evidence="2">Uncharacterized protein</fullName>
    </submittedName>
</protein>
<organism evidence="2 3">
    <name type="scientific">Streptomyces aureus</name>
    <dbReference type="NCBI Taxonomy" id="193461"/>
    <lineage>
        <taxon>Bacteria</taxon>
        <taxon>Bacillati</taxon>
        <taxon>Actinomycetota</taxon>
        <taxon>Actinomycetes</taxon>
        <taxon>Kitasatosporales</taxon>
        <taxon>Streptomycetaceae</taxon>
        <taxon>Streptomyces</taxon>
    </lineage>
</organism>
<feature type="region of interest" description="Disordered" evidence="1">
    <location>
        <begin position="1"/>
        <end position="60"/>
    </location>
</feature>
<keyword evidence="3" id="KW-1185">Reference proteome</keyword>
<gene>
    <name evidence="2" type="ORF">ACEG43_02830</name>
</gene>
<evidence type="ECO:0000313" key="2">
    <source>
        <dbReference type="EMBL" id="MFA3835127.1"/>
    </source>
</evidence>
<proteinExistence type="predicted"/>
<accession>A0ABV4SB05</accession>
<dbReference type="RefSeq" id="WP_372561155.1">
    <property type="nucleotide sequence ID" value="NZ_JBGOSP010000001.1"/>
</dbReference>
<dbReference type="Proteomes" id="UP001571476">
    <property type="component" value="Unassembled WGS sequence"/>
</dbReference>
<reference evidence="2 3" key="1">
    <citation type="submission" date="2024-08" db="EMBL/GenBank/DDBJ databases">
        <title>Genome sequence of Streptomyces aureus CACIA-1.46HGO.</title>
        <authorList>
            <person name="Evangelista-Martinez Z."/>
        </authorList>
    </citation>
    <scope>NUCLEOTIDE SEQUENCE [LARGE SCALE GENOMIC DNA]</scope>
    <source>
        <strain evidence="2 3">CACIA-1.46HGO</strain>
    </source>
</reference>
<name>A0ABV4SB05_9ACTN</name>
<dbReference type="EMBL" id="JBGOSP010000001">
    <property type="protein sequence ID" value="MFA3835127.1"/>
    <property type="molecule type" value="Genomic_DNA"/>
</dbReference>
<evidence type="ECO:0000256" key="1">
    <source>
        <dbReference type="SAM" id="MobiDB-lite"/>
    </source>
</evidence>
<evidence type="ECO:0000313" key="3">
    <source>
        <dbReference type="Proteomes" id="UP001571476"/>
    </source>
</evidence>
<comment type="caution">
    <text evidence="2">The sequence shown here is derived from an EMBL/GenBank/DDBJ whole genome shotgun (WGS) entry which is preliminary data.</text>
</comment>